<dbReference type="InterPro" id="IPR009057">
    <property type="entry name" value="Homeodomain-like_sf"/>
</dbReference>
<evidence type="ECO:0000313" key="6">
    <source>
        <dbReference type="Proteomes" id="UP001160301"/>
    </source>
</evidence>
<evidence type="ECO:0000259" key="4">
    <source>
        <dbReference type="PROSITE" id="PS01124"/>
    </source>
</evidence>
<dbReference type="RefSeq" id="WP_136972439.1">
    <property type="nucleotide sequence ID" value="NZ_JARZHI010000066.1"/>
</dbReference>
<dbReference type="PROSITE" id="PS00041">
    <property type="entry name" value="HTH_ARAC_FAMILY_1"/>
    <property type="match status" value="1"/>
</dbReference>
<dbReference type="InterPro" id="IPR029062">
    <property type="entry name" value="Class_I_gatase-like"/>
</dbReference>
<dbReference type="PROSITE" id="PS01124">
    <property type="entry name" value="HTH_ARAC_FAMILY_2"/>
    <property type="match status" value="1"/>
</dbReference>
<dbReference type="SMART" id="SM00342">
    <property type="entry name" value="HTH_ARAC"/>
    <property type="match status" value="1"/>
</dbReference>
<evidence type="ECO:0000256" key="2">
    <source>
        <dbReference type="ARBA" id="ARBA00023125"/>
    </source>
</evidence>
<name>A0ABT6P5A1_9BACT</name>
<dbReference type="InterPro" id="IPR018062">
    <property type="entry name" value="HTH_AraC-typ_CS"/>
</dbReference>
<proteinExistence type="predicted"/>
<keyword evidence="3" id="KW-0804">Transcription</keyword>
<dbReference type="EMBL" id="JARZHI010000066">
    <property type="protein sequence ID" value="MDI1435805.1"/>
    <property type="molecule type" value="Genomic_DNA"/>
</dbReference>
<dbReference type="SUPFAM" id="SSF52317">
    <property type="entry name" value="Class I glutamine amidotransferase-like"/>
    <property type="match status" value="1"/>
</dbReference>
<organism evidence="5 6">
    <name type="scientific">Polyangium sorediatum</name>
    <dbReference type="NCBI Taxonomy" id="889274"/>
    <lineage>
        <taxon>Bacteria</taxon>
        <taxon>Pseudomonadati</taxon>
        <taxon>Myxococcota</taxon>
        <taxon>Polyangia</taxon>
        <taxon>Polyangiales</taxon>
        <taxon>Polyangiaceae</taxon>
        <taxon>Polyangium</taxon>
    </lineage>
</organism>
<dbReference type="PANTHER" id="PTHR46796">
    <property type="entry name" value="HTH-TYPE TRANSCRIPTIONAL ACTIVATOR RHAS-RELATED"/>
    <property type="match status" value="1"/>
</dbReference>
<dbReference type="SUPFAM" id="SSF46689">
    <property type="entry name" value="Homeodomain-like"/>
    <property type="match status" value="2"/>
</dbReference>
<gene>
    <name evidence="5" type="ORF">QHF89_40245</name>
</gene>
<dbReference type="Gene3D" id="3.40.50.880">
    <property type="match status" value="1"/>
</dbReference>
<keyword evidence="1" id="KW-0805">Transcription regulation</keyword>
<dbReference type="InterPro" id="IPR018060">
    <property type="entry name" value="HTH_AraC"/>
</dbReference>
<comment type="caution">
    <text evidence="5">The sequence shown here is derived from an EMBL/GenBank/DDBJ whole genome shotgun (WGS) entry which is preliminary data.</text>
</comment>
<dbReference type="Pfam" id="PF01965">
    <property type="entry name" value="DJ-1_PfpI"/>
    <property type="match status" value="1"/>
</dbReference>
<accession>A0ABT6P5A1</accession>
<evidence type="ECO:0000313" key="5">
    <source>
        <dbReference type="EMBL" id="MDI1435805.1"/>
    </source>
</evidence>
<sequence>MARRTSRAKDSGARNSSLGPRPLAVNLVVTDRCFGSGIAVTLDVLGTANLLSSTLGGPPQLFHCTVRSFDGHPVRSSVGTSITVDGPVDAGAADVVLVFGPGMADARQVLVDVAHPSIRTLSTHLERAAAAGAILGASCSSTFLLAEAGVLDGGPATTSWWLAPAFRARYPAVRLVEDELVVASERTITAGAALAQIDLALHFVRRFAGAELAHAVARYLIVDDARSAQGPFVMIQHLANSDRVVTKAEAILRADLTRPLDVDALAREVGVTPRTLGRRFVAATGLPPASFLRRLRLEVAAGLLRSTTDAIATIAARVGYEDERAFRRAFTKDMSDSPSRFRRAGATVLDLPLHVRPRPPSS</sequence>
<dbReference type="PANTHER" id="PTHR46796:SF13">
    <property type="entry name" value="HTH-TYPE TRANSCRIPTIONAL ACTIVATOR RHAS"/>
    <property type="match status" value="1"/>
</dbReference>
<reference evidence="5 6" key="1">
    <citation type="submission" date="2023-04" db="EMBL/GenBank/DDBJ databases">
        <title>The genome sequence of Polyangium sorediatum DSM14670.</title>
        <authorList>
            <person name="Zhang X."/>
        </authorList>
    </citation>
    <scope>NUCLEOTIDE SEQUENCE [LARGE SCALE GENOMIC DNA]</scope>
    <source>
        <strain evidence="5 6">DSM 14670</strain>
    </source>
</reference>
<evidence type="ECO:0000256" key="3">
    <source>
        <dbReference type="ARBA" id="ARBA00023163"/>
    </source>
</evidence>
<dbReference type="Pfam" id="PF12833">
    <property type="entry name" value="HTH_18"/>
    <property type="match status" value="1"/>
</dbReference>
<dbReference type="InterPro" id="IPR050204">
    <property type="entry name" value="AraC_XylS_family_regulators"/>
</dbReference>
<keyword evidence="6" id="KW-1185">Reference proteome</keyword>
<dbReference type="InterPro" id="IPR002818">
    <property type="entry name" value="DJ-1/PfpI"/>
</dbReference>
<keyword evidence="2" id="KW-0238">DNA-binding</keyword>
<dbReference type="Proteomes" id="UP001160301">
    <property type="component" value="Unassembled WGS sequence"/>
</dbReference>
<evidence type="ECO:0000256" key="1">
    <source>
        <dbReference type="ARBA" id="ARBA00023015"/>
    </source>
</evidence>
<dbReference type="Gene3D" id="1.10.10.60">
    <property type="entry name" value="Homeodomain-like"/>
    <property type="match status" value="1"/>
</dbReference>
<feature type="domain" description="HTH araC/xylS-type" evidence="4">
    <location>
        <begin position="246"/>
        <end position="344"/>
    </location>
</feature>
<protein>
    <submittedName>
        <fullName evidence="5">Helix-turn-helix domain-containing protein</fullName>
    </submittedName>
</protein>